<protein>
    <submittedName>
        <fullName evidence="1">Unplaced genomic scaffold CY34scaffold_76, whole genome shotgun sequence</fullName>
    </submittedName>
</protein>
<reference evidence="2" key="2">
    <citation type="submission" date="2015-01" db="EMBL/GenBank/DDBJ databases">
        <title>Evolutionary Origins and Diversification of the Mycorrhizal Mutualists.</title>
        <authorList>
            <consortium name="DOE Joint Genome Institute"/>
            <consortium name="Mycorrhizal Genomics Consortium"/>
            <person name="Kohler A."/>
            <person name="Kuo A."/>
            <person name="Nagy L.G."/>
            <person name="Floudas D."/>
            <person name="Copeland A."/>
            <person name="Barry K.W."/>
            <person name="Cichocki N."/>
            <person name="Veneault-Fourrey C."/>
            <person name="LaButti K."/>
            <person name="Lindquist E.A."/>
            <person name="Lipzen A."/>
            <person name="Lundell T."/>
            <person name="Morin E."/>
            <person name="Murat C."/>
            <person name="Riley R."/>
            <person name="Ohm R."/>
            <person name="Sun H."/>
            <person name="Tunlid A."/>
            <person name="Henrissat B."/>
            <person name="Grigoriev I.V."/>
            <person name="Hibbett D.S."/>
            <person name="Martin F."/>
        </authorList>
    </citation>
    <scope>NUCLEOTIDE SEQUENCE [LARGE SCALE GENOMIC DNA]</scope>
    <source>
        <strain evidence="2">UH-Slu-Lm8-n1</strain>
    </source>
</reference>
<proteinExistence type="predicted"/>
<accession>A0A0D0APE1</accession>
<sequence length="523" mass="59442">MPASLITTSAELLEQIVIIAARQYPQGPPNILRSLRLTCRMSNSALSPESNSYLYLMLFKDRFSPWRNFSGGQLTVDNIEHELSKRFRALHRIRRGDIADPNILESLSTIYIMMLEDDGRNWEQLLWAQLPIFMTRFLRERLMVGAETNNGWPTENEVNVLAVSIFWLMSCSESIRDETDELRREFVQLLSPYSLAGFRYPCFTGLEYDFCPSENSPKPSALGMYSPTRPTSTTIFYFGRPVRFNFPPLAPYAILVHFSRLETRPLMIPPHLPETRAEAVADGISGPTKEDIVYFNTRCKTHFPGTVYGNRFDTLLRSRRHDPDWTRSIRDPLYRSPSSLPGQYIPGTISGRWQGSFIAPYYNVYKDMLSSPSAPSPFPTFGRFPLYVTFRELYCYSPSIPLPLGSGEGTFENAFLPIGCRWHETEAGIEFTGENASFQAYYSLPRQEHLEIGFVEGTAGESKSSAHGAFDVIITGVTEDRYAAAWGGYRYVGRIRPSDGLIVLLREPVRNASLVSFLRSSDM</sequence>
<dbReference type="EMBL" id="KN835207">
    <property type="protein sequence ID" value="KIK43651.1"/>
    <property type="molecule type" value="Genomic_DNA"/>
</dbReference>
<reference evidence="1 2" key="1">
    <citation type="submission" date="2014-04" db="EMBL/GenBank/DDBJ databases">
        <authorList>
            <consortium name="DOE Joint Genome Institute"/>
            <person name="Kuo A."/>
            <person name="Ruytinx J."/>
            <person name="Rineau F."/>
            <person name="Colpaert J."/>
            <person name="Kohler A."/>
            <person name="Nagy L.G."/>
            <person name="Floudas D."/>
            <person name="Copeland A."/>
            <person name="Barry K.W."/>
            <person name="Cichocki N."/>
            <person name="Veneault-Fourrey C."/>
            <person name="LaButti K."/>
            <person name="Lindquist E.A."/>
            <person name="Lipzen A."/>
            <person name="Lundell T."/>
            <person name="Morin E."/>
            <person name="Murat C."/>
            <person name="Sun H."/>
            <person name="Tunlid A."/>
            <person name="Henrissat B."/>
            <person name="Grigoriev I.V."/>
            <person name="Hibbett D.S."/>
            <person name="Martin F."/>
            <person name="Nordberg H.P."/>
            <person name="Cantor M.N."/>
            <person name="Hua S.X."/>
        </authorList>
    </citation>
    <scope>NUCLEOTIDE SEQUENCE [LARGE SCALE GENOMIC DNA]</scope>
    <source>
        <strain evidence="1 2">UH-Slu-Lm8-n1</strain>
    </source>
</reference>
<organism evidence="1 2">
    <name type="scientific">Suillus luteus UH-Slu-Lm8-n1</name>
    <dbReference type="NCBI Taxonomy" id="930992"/>
    <lineage>
        <taxon>Eukaryota</taxon>
        <taxon>Fungi</taxon>
        <taxon>Dikarya</taxon>
        <taxon>Basidiomycota</taxon>
        <taxon>Agaricomycotina</taxon>
        <taxon>Agaricomycetes</taxon>
        <taxon>Agaricomycetidae</taxon>
        <taxon>Boletales</taxon>
        <taxon>Suillineae</taxon>
        <taxon>Suillaceae</taxon>
        <taxon>Suillus</taxon>
    </lineage>
</organism>
<dbReference type="AlphaFoldDB" id="A0A0D0APE1"/>
<dbReference type="Proteomes" id="UP000054485">
    <property type="component" value="Unassembled WGS sequence"/>
</dbReference>
<evidence type="ECO:0000313" key="1">
    <source>
        <dbReference type="EMBL" id="KIK43651.1"/>
    </source>
</evidence>
<name>A0A0D0APE1_9AGAM</name>
<keyword evidence="2" id="KW-1185">Reference proteome</keyword>
<gene>
    <name evidence="1" type="ORF">CY34DRAFT_803567</name>
</gene>
<dbReference type="HOGENOM" id="CLU_011151_0_1_1"/>
<evidence type="ECO:0000313" key="2">
    <source>
        <dbReference type="Proteomes" id="UP000054485"/>
    </source>
</evidence>
<dbReference type="InParanoid" id="A0A0D0APE1"/>
<dbReference type="OrthoDB" id="5595695at2759"/>